<dbReference type="RefSeq" id="XP_060121948.1">
    <property type="nucleotide sequence ID" value="XM_060265965.1"/>
</dbReference>
<evidence type="ECO:0000256" key="1">
    <source>
        <dbReference type="ARBA" id="ARBA00004273"/>
    </source>
</evidence>
<evidence type="ECO:0000256" key="3">
    <source>
        <dbReference type="ARBA" id="ARBA00022946"/>
    </source>
</evidence>
<dbReference type="GeneID" id="85225670"/>
<evidence type="ECO:0000256" key="7">
    <source>
        <dbReference type="SAM" id="Phobius"/>
    </source>
</evidence>
<evidence type="ECO:0000313" key="8">
    <source>
        <dbReference type="EMBL" id="WFD39051.1"/>
    </source>
</evidence>
<protein>
    <submittedName>
        <fullName evidence="8">Cytochrome c oxidase subunit 6A</fullName>
    </submittedName>
</protein>
<dbReference type="PANTHER" id="PTHR11504">
    <property type="entry name" value="CYTOCHROME C OXIDASE POLYPEPTIDE VIA"/>
    <property type="match status" value="1"/>
</dbReference>
<keyword evidence="4" id="KW-0496">Mitochondrion</keyword>
<dbReference type="EMBL" id="CP119960">
    <property type="protein sequence ID" value="WFD39051.1"/>
    <property type="molecule type" value="Genomic_DNA"/>
</dbReference>
<accession>A0AAF0EXU8</accession>
<dbReference type="AlphaFoldDB" id="A0AAF0EXU8"/>
<feature type="transmembrane region" description="Helical" evidence="7">
    <location>
        <begin position="61"/>
        <end position="78"/>
    </location>
</feature>
<dbReference type="Pfam" id="PF02046">
    <property type="entry name" value="COX6A"/>
    <property type="match status" value="1"/>
</dbReference>
<name>A0AAF0EXU8_9BASI</name>
<evidence type="ECO:0000256" key="2">
    <source>
        <dbReference type="ARBA" id="ARBA00022792"/>
    </source>
</evidence>
<reference evidence="8" key="1">
    <citation type="submission" date="2023-03" db="EMBL/GenBank/DDBJ databases">
        <title>Mating type loci evolution in Malassezia.</title>
        <authorList>
            <person name="Coelho M.A."/>
        </authorList>
    </citation>
    <scope>NUCLEOTIDE SEQUENCE</scope>
    <source>
        <strain evidence="8">CBS 9431</strain>
    </source>
</reference>
<keyword evidence="3" id="KW-0809">Transit peptide</keyword>
<keyword evidence="7" id="KW-1133">Transmembrane helix</keyword>
<keyword evidence="9" id="KW-1185">Reference proteome</keyword>
<gene>
    <name evidence="8" type="primary">COX6A</name>
    <name evidence="8" type="ORF">MJAP1_002021</name>
</gene>
<dbReference type="Proteomes" id="UP001217754">
    <property type="component" value="Chromosome 3"/>
</dbReference>
<dbReference type="PANTHER" id="PTHR11504:SF0">
    <property type="entry name" value="CYTOCHROME C OXIDASE SUBUNIT"/>
    <property type="match status" value="1"/>
</dbReference>
<dbReference type="Gene3D" id="4.10.95.10">
    <property type="entry name" value="Cytochrome c oxidase, subunit VIa"/>
    <property type="match status" value="1"/>
</dbReference>
<organism evidence="8 9">
    <name type="scientific">Malassezia japonica</name>
    <dbReference type="NCBI Taxonomy" id="223818"/>
    <lineage>
        <taxon>Eukaryota</taxon>
        <taxon>Fungi</taxon>
        <taxon>Dikarya</taxon>
        <taxon>Basidiomycota</taxon>
        <taxon>Ustilaginomycotina</taxon>
        <taxon>Malasseziomycetes</taxon>
        <taxon>Malasseziales</taxon>
        <taxon>Malasseziaceae</taxon>
        <taxon>Malassezia</taxon>
    </lineage>
</organism>
<keyword evidence="7" id="KW-0812">Transmembrane</keyword>
<evidence type="ECO:0000256" key="6">
    <source>
        <dbReference type="RuleBase" id="RU004396"/>
    </source>
</evidence>
<evidence type="ECO:0000313" key="9">
    <source>
        <dbReference type="Proteomes" id="UP001217754"/>
    </source>
</evidence>
<dbReference type="GO" id="GO:0005743">
    <property type="term" value="C:mitochondrial inner membrane"/>
    <property type="evidence" value="ECO:0007669"/>
    <property type="project" value="UniProtKB-SubCell"/>
</dbReference>
<evidence type="ECO:0000256" key="4">
    <source>
        <dbReference type="ARBA" id="ARBA00023128"/>
    </source>
</evidence>
<dbReference type="GO" id="GO:0006123">
    <property type="term" value="P:mitochondrial electron transport, cytochrome c to oxygen"/>
    <property type="evidence" value="ECO:0007669"/>
    <property type="project" value="TreeGrafter"/>
</dbReference>
<dbReference type="InterPro" id="IPR001349">
    <property type="entry name" value="Cyt_c_oxidase_su6a"/>
</dbReference>
<evidence type="ECO:0000256" key="5">
    <source>
        <dbReference type="ARBA" id="ARBA00023136"/>
    </source>
</evidence>
<proteinExistence type="inferred from homology"/>
<keyword evidence="5 7" id="KW-0472">Membrane</keyword>
<comment type="similarity">
    <text evidence="6">Belongs to the cytochrome c oxidase subunit 6A family.</text>
</comment>
<dbReference type="GO" id="GO:0030234">
    <property type="term" value="F:enzyme regulator activity"/>
    <property type="evidence" value="ECO:0007669"/>
    <property type="project" value="TreeGrafter"/>
</dbReference>
<keyword evidence="2" id="KW-0999">Mitochondrion inner membrane</keyword>
<dbReference type="SUPFAM" id="SSF81411">
    <property type="entry name" value="Mitochondrial cytochrome c oxidase subunit VIa"/>
    <property type="match status" value="1"/>
</dbReference>
<comment type="subcellular location">
    <subcellularLocation>
        <location evidence="1">Mitochondrion inner membrane</location>
    </subcellularLocation>
</comment>
<dbReference type="InterPro" id="IPR036418">
    <property type="entry name" value="Cyt_c_oxidase_su6a_sf"/>
</dbReference>
<sequence length="135" mass="15275">MSMLRVVPRAAFARAAAPAGRRSLSSVTSWKANTEAAKAFTEAREHAYEHAAKSTDLWRKISLYALIPGAIVFGVYTFKIEAAHAKHHEHVLEENDGELPARPDYEYLNIKNKKYPWGQQTLFYNPKVNYPAPDM</sequence>